<sequence length="417" mass="45719">MRAYLAGLVLWPMGLQAAPAADDAAPDAAALALADATDAVAAAPRDWALAAELGFTVPRRRHGAALPREFRLSLDGRLDRRLAPGWRVVAADRADARSYDDGRAQRSINTLKELYLGWQPAPQLALDLGRINTRFGVATGFNPTDFFKAGALRSVTSADPGSLRENRLGSGMLRGQWLWQGGAFTAIYAPKLAGASSDSPFSLDGGASNPRERWLLVASHAFSPYFNPQWLLFGQAGQPVQAGFNWSVLLGDATVAYLEWAGGRMPALTAIDGPRAFRASWAGGLTWTAPGKLSLTLEYQRDGAAADEDGWAALRSSPMQDYGRYRDEADRRQALTTREAAMLFVRWQDALINRLDLTGQGRLDLIDDSRFYWLEARWRGERTDLALQWHYNAGDAGSTYGAAAQRQVWQLLATHYF</sequence>
<organism evidence="2 3">
    <name type="scientific">Chitiniphilus purpureus</name>
    <dbReference type="NCBI Taxonomy" id="2981137"/>
    <lineage>
        <taxon>Bacteria</taxon>
        <taxon>Pseudomonadati</taxon>
        <taxon>Pseudomonadota</taxon>
        <taxon>Betaproteobacteria</taxon>
        <taxon>Neisseriales</taxon>
        <taxon>Chitinibacteraceae</taxon>
        <taxon>Chitiniphilus</taxon>
    </lineage>
</organism>
<dbReference type="Proteomes" id="UP001061302">
    <property type="component" value="Chromosome"/>
</dbReference>
<name>A0ABY6DU88_9NEIS</name>
<evidence type="ECO:0000313" key="2">
    <source>
        <dbReference type="EMBL" id="UXY16611.1"/>
    </source>
</evidence>
<accession>A0ABY6DU88</accession>
<proteinExistence type="predicted"/>
<evidence type="ECO:0000256" key="1">
    <source>
        <dbReference type="SAM" id="SignalP"/>
    </source>
</evidence>
<protein>
    <submittedName>
        <fullName evidence="2">OprO/OprP family phosphate-selective porin</fullName>
    </submittedName>
</protein>
<reference evidence="2" key="1">
    <citation type="submission" date="2022-10" db="EMBL/GenBank/DDBJ databases">
        <title>Chitiniphilus purpureus sp. nov., a novel chitin-degrading bacterium isolated from crawfish pond sediment.</title>
        <authorList>
            <person name="Li K."/>
        </authorList>
    </citation>
    <scope>NUCLEOTIDE SEQUENCE</scope>
    <source>
        <strain evidence="2">CD1</strain>
    </source>
</reference>
<keyword evidence="3" id="KW-1185">Reference proteome</keyword>
<feature type="signal peptide" evidence="1">
    <location>
        <begin position="1"/>
        <end position="17"/>
    </location>
</feature>
<keyword evidence="1" id="KW-0732">Signal</keyword>
<feature type="chain" id="PRO_5045622362" evidence="1">
    <location>
        <begin position="18"/>
        <end position="417"/>
    </location>
</feature>
<gene>
    <name evidence="2" type="ORF">N8I74_06225</name>
</gene>
<evidence type="ECO:0000313" key="3">
    <source>
        <dbReference type="Proteomes" id="UP001061302"/>
    </source>
</evidence>
<dbReference type="EMBL" id="CP106753">
    <property type="protein sequence ID" value="UXY16611.1"/>
    <property type="molecule type" value="Genomic_DNA"/>
</dbReference>
<dbReference type="RefSeq" id="WP_263125991.1">
    <property type="nucleotide sequence ID" value="NZ_CP106753.1"/>
</dbReference>